<evidence type="ECO:0000259" key="3">
    <source>
        <dbReference type="Pfam" id="PF20028"/>
    </source>
</evidence>
<evidence type="ECO:0000313" key="5">
    <source>
        <dbReference type="Proteomes" id="UP001501585"/>
    </source>
</evidence>
<sequence>MTCVHVVNAALRRGNDPAPPGPEEAISVDTPHPPGYRPVAAYVVGDTWDAERDTTLLRLDEDPRDYEHPAAWLAARMDEVAESGSPRRVVVRGYPSGVPEGLLATAEVVGYGGGIPGRAQLNVVDPTVSVEQGFSGCGVQDTTDGSVIGIVTTARFDAAHPYQSRVAFMEPLEWVTALRPLLVDEEFEAVKTFLYALRFEAVSAAYAAATRHRGPERADFTSAWDAFVRLRQYAPRPDGLPCEIAYLVEIAKMGIADTRSLHGYVESRSPWYVPRHALGRISTEPSTPAPAGGTLIIAAEPIPVEPGTTPRYTLSHWLDDGHSISNRGSRRITEDTLRDTVLEMVVDAEAHLPAWDSPDSGELRLEFILPFPLLTQQIAQWRLPTPFTGEGERIGASYEIVVHSAERFTEKRLAGARRKLAERWRGLTDNAEGFVHRIPPRPSSPDDPPLADRLAHPGITLCALGSPPREREGTLQLYHAIEAGLPAIIWLDAADEDATRGFHGRIESITSRSGEAISHDDVASLSRHVRSWRTRNTIGGQDNSEGYDPYDINIILDDMSHIRRLLHIGILSTPE</sequence>
<dbReference type="Pfam" id="PF20028">
    <property type="entry name" value="VMAP-C"/>
    <property type="match status" value="1"/>
</dbReference>
<name>A0ABN2SDL4_9ACTN</name>
<keyword evidence="5" id="KW-1185">Reference proteome</keyword>
<accession>A0ABN2SDL4</accession>
<dbReference type="Pfam" id="PF19916">
    <property type="entry name" value="VMAP-M0"/>
    <property type="match status" value="1"/>
</dbReference>
<evidence type="ECO:0000259" key="2">
    <source>
        <dbReference type="Pfam" id="PF19916"/>
    </source>
</evidence>
<evidence type="ECO:0000256" key="1">
    <source>
        <dbReference type="SAM" id="MobiDB-lite"/>
    </source>
</evidence>
<dbReference type="EMBL" id="BAAAPC010000003">
    <property type="protein sequence ID" value="GAA1984926.1"/>
    <property type="molecule type" value="Genomic_DNA"/>
</dbReference>
<dbReference type="InterPro" id="IPR045555">
    <property type="entry name" value="VMAP-M0"/>
</dbReference>
<comment type="caution">
    <text evidence="4">The sequence shown here is derived from an EMBL/GenBank/DDBJ whole genome shotgun (WGS) entry which is preliminary data.</text>
</comment>
<feature type="domain" description="vWA-MoxR associated protein C-terminal" evidence="3">
    <location>
        <begin position="311"/>
        <end position="547"/>
    </location>
</feature>
<evidence type="ECO:0000313" key="4">
    <source>
        <dbReference type="EMBL" id="GAA1984926.1"/>
    </source>
</evidence>
<feature type="domain" description="vWA-MoxR associated protein middle region 0" evidence="2">
    <location>
        <begin position="184"/>
        <end position="252"/>
    </location>
</feature>
<protein>
    <submittedName>
        <fullName evidence="4">Uncharacterized protein</fullName>
    </submittedName>
</protein>
<feature type="region of interest" description="Disordered" evidence="1">
    <location>
        <begin position="13"/>
        <end position="33"/>
    </location>
</feature>
<reference evidence="4 5" key="1">
    <citation type="journal article" date="2019" name="Int. J. Syst. Evol. Microbiol.">
        <title>The Global Catalogue of Microorganisms (GCM) 10K type strain sequencing project: providing services to taxonomists for standard genome sequencing and annotation.</title>
        <authorList>
            <consortium name="The Broad Institute Genomics Platform"/>
            <consortium name="The Broad Institute Genome Sequencing Center for Infectious Disease"/>
            <person name="Wu L."/>
            <person name="Ma J."/>
        </authorList>
    </citation>
    <scope>NUCLEOTIDE SEQUENCE [LARGE SCALE GENOMIC DNA]</scope>
    <source>
        <strain evidence="4 5">JCM 15313</strain>
    </source>
</reference>
<dbReference type="InterPro" id="IPR045450">
    <property type="entry name" value="VMAP_C"/>
</dbReference>
<dbReference type="Proteomes" id="UP001501585">
    <property type="component" value="Unassembled WGS sequence"/>
</dbReference>
<dbReference type="InterPro" id="IPR009003">
    <property type="entry name" value="Peptidase_S1_PA"/>
</dbReference>
<proteinExistence type="predicted"/>
<dbReference type="SUPFAM" id="SSF50494">
    <property type="entry name" value="Trypsin-like serine proteases"/>
    <property type="match status" value="1"/>
</dbReference>
<organism evidence="4 5">
    <name type="scientific">Nocardiopsis rhodophaea</name>
    <dbReference type="NCBI Taxonomy" id="280238"/>
    <lineage>
        <taxon>Bacteria</taxon>
        <taxon>Bacillati</taxon>
        <taxon>Actinomycetota</taxon>
        <taxon>Actinomycetes</taxon>
        <taxon>Streptosporangiales</taxon>
        <taxon>Nocardiopsidaceae</taxon>
        <taxon>Nocardiopsis</taxon>
    </lineage>
</organism>
<gene>
    <name evidence="4" type="ORF">GCM10009799_07910</name>
</gene>